<dbReference type="InterPro" id="IPR040596">
    <property type="entry name" value="RNase_II_C_S1"/>
</dbReference>
<dbReference type="PANTHER" id="PTHR23355">
    <property type="entry name" value="RIBONUCLEASE"/>
    <property type="match status" value="1"/>
</dbReference>
<evidence type="ECO:0000256" key="1">
    <source>
        <dbReference type="SAM" id="MobiDB-lite"/>
    </source>
</evidence>
<accession>A0A919JL29</accession>
<name>A0A919JL29_9ACTN</name>
<evidence type="ECO:0000313" key="4">
    <source>
        <dbReference type="Proteomes" id="UP000647172"/>
    </source>
</evidence>
<organism evidence="3 4">
    <name type="scientific">Actinoplanes nipponensis</name>
    <dbReference type="NCBI Taxonomy" id="135950"/>
    <lineage>
        <taxon>Bacteria</taxon>
        <taxon>Bacillati</taxon>
        <taxon>Actinomycetota</taxon>
        <taxon>Actinomycetes</taxon>
        <taxon>Micromonosporales</taxon>
        <taxon>Micromonosporaceae</taxon>
        <taxon>Actinoplanes</taxon>
    </lineage>
</organism>
<dbReference type="InterPro" id="IPR050180">
    <property type="entry name" value="RNR_Ribonuclease"/>
</dbReference>
<feature type="compositionally biased region" description="Low complexity" evidence="1">
    <location>
        <begin position="447"/>
        <end position="459"/>
    </location>
</feature>
<dbReference type="InterPro" id="IPR001900">
    <property type="entry name" value="RNase_II/R"/>
</dbReference>
<feature type="region of interest" description="Disordered" evidence="1">
    <location>
        <begin position="33"/>
        <end position="54"/>
    </location>
</feature>
<dbReference type="InterPro" id="IPR012340">
    <property type="entry name" value="NA-bd_OB-fold"/>
</dbReference>
<evidence type="ECO:0000259" key="2">
    <source>
        <dbReference type="SMART" id="SM00955"/>
    </source>
</evidence>
<dbReference type="Pfam" id="PF18614">
    <property type="entry name" value="RNase_II_C_S1"/>
    <property type="match status" value="1"/>
</dbReference>
<keyword evidence="4" id="KW-1185">Reference proteome</keyword>
<gene>
    <name evidence="3" type="ORF">Ani05nite_46550</name>
</gene>
<dbReference type="SUPFAM" id="SSF50249">
    <property type="entry name" value="Nucleic acid-binding proteins"/>
    <property type="match status" value="1"/>
</dbReference>
<dbReference type="GO" id="GO:0004540">
    <property type="term" value="F:RNA nuclease activity"/>
    <property type="evidence" value="ECO:0007669"/>
    <property type="project" value="InterPro"/>
</dbReference>
<feature type="domain" description="RNB" evidence="2">
    <location>
        <begin position="45"/>
        <end position="363"/>
    </location>
</feature>
<dbReference type="SMART" id="SM00955">
    <property type="entry name" value="RNB"/>
    <property type="match status" value="1"/>
</dbReference>
<feature type="region of interest" description="Disordered" evidence="1">
    <location>
        <begin position="504"/>
        <end position="575"/>
    </location>
</feature>
<feature type="compositionally biased region" description="Basic and acidic residues" evidence="1">
    <location>
        <begin position="533"/>
        <end position="545"/>
    </location>
</feature>
<dbReference type="PANTHER" id="PTHR23355:SF9">
    <property type="entry name" value="DIS3-LIKE EXONUCLEASE 2"/>
    <property type="match status" value="1"/>
</dbReference>
<proteinExistence type="predicted"/>
<dbReference type="AlphaFoldDB" id="A0A919JL29"/>
<reference evidence="3" key="1">
    <citation type="submission" date="2021-01" db="EMBL/GenBank/DDBJ databases">
        <title>Whole genome shotgun sequence of Actinoplanes nipponensis NBRC 14063.</title>
        <authorList>
            <person name="Komaki H."/>
            <person name="Tamura T."/>
        </authorList>
    </citation>
    <scope>NUCLEOTIDE SEQUENCE</scope>
    <source>
        <strain evidence="3">NBRC 14063</strain>
    </source>
</reference>
<dbReference type="Proteomes" id="UP000647172">
    <property type="component" value="Unassembled WGS sequence"/>
</dbReference>
<comment type="caution">
    <text evidence="3">The sequence shown here is derived from an EMBL/GenBank/DDBJ whole genome shotgun (WGS) entry which is preliminary data.</text>
</comment>
<dbReference type="GO" id="GO:0005829">
    <property type="term" value="C:cytosol"/>
    <property type="evidence" value="ECO:0007669"/>
    <property type="project" value="TreeGrafter"/>
</dbReference>
<evidence type="ECO:0000313" key="3">
    <source>
        <dbReference type="EMBL" id="GIE51121.1"/>
    </source>
</evidence>
<feature type="region of interest" description="Disordered" evidence="1">
    <location>
        <begin position="422"/>
        <end position="485"/>
    </location>
</feature>
<protein>
    <recommendedName>
        <fullName evidence="2">RNB domain-containing protein</fullName>
    </recommendedName>
</protein>
<dbReference type="GO" id="GO:0003723">
    <property type="term" value="F:RNA binding"/>
    <property type="evidence" value="ECO:0007669"/>
    <property type="project" value="InterPro"/>
</dbReference>
<dbReference type="Pfam" id="PF00773">
    <property type="entry name" value="RNB"/>
    <property type="match status" value="1"/>
</dbReference>
<sequence length="613" mass="63520">MPIKRVWAPRIDFSVLRHELDLPAEFPPDALREADESARSTPLPAADRTDIPFVTVDPPTSRDLDQAMALTRRPGGGYRVRYAIADVASYVRPGGALEAETWVRGQTVYFPDGKVPLHPQVLSEGAVSLLPDADRAAVLWTIDLDAEGEFAGIALERARVRSRAKLDYAGLQAAVDAGAAPEPIALLPELGALLARRAADRGAVNLPLPEQEVEPSGDGWRLVLRAPLPVEEHNAQISLLTGMAAATLMLTGGIGLLRTMPPARPEAVTKLRAAAVSLDVAWPEGVSVGAVVASVDPASPRGAAFLNQAAELLRGAAYTAFDGEPPAETGHGGVGAPYAHVTAPLRRLADRYATEACLALHEGREVPQWAREALPKLPKCMATTDRLASAADREAVSLTEAVLLAHRVGETFEAGVLDVDESRPDAAGKSSPVAAGKSSPDAAGKLSPDAAAKSSPDAAGESSPVAAGKLSPEAAVRSSPEAAVKLSGADGAMLVQDGIAGSRREAVVPPEPGGAARPQRDAGSGPAQGAADGTDRRAIGSHDQQRGGGAGVAAAAEPARPVKSGRRPHGGKVAIDDPAVQARCVGDLPLGERIQVRLTQADPGTREVLFELL</sequence>
<dbReference type="GO" id="GO:0006402">
    <property type="term" value="P:mRNA catabolic process"/>
    <property type="evidence" value="ECO:0007669"/>
    <property type="project" value="TreeGrafter"/>
</dbReference>
<dbReference type="EMBL" id="BOMQ01000054">
    <property type="protein sequence ID" value="GIE51121.1"/>
    <property type="molecule type" value="Genomic_DNA"/>
</dbReference>